<gene>
    <name evidence="1" type="ORF">HGO97_012280</name>
</gene>
<evidence type="ECO:0000313" key="1">
    <source>
        <dbReference type="EMBL" id="MBU3876580.1"/>
    </source>
</evidence>
<dbReference type="Proteomes" id="UP000723714">
    <property type="component" value="Unassembled WGS sequence"/>
</dbReference>
<dbReference type="InterPro" id="IPR021352">
    <property type="entry name" value="DUF2971"/>
</dbReference>
<sequence>MEESKYIVYHYCDLNAFLNIMYSKKFWLSDVKKSNDDDEGKYLLKKLQAYIDVANLADNNIKREWIEKAHQFVADYIGKKDQRMFIPKGYNYEGLLEIQKELKKNLEQDEVLDFNLEEVELTKEQLEQEKNCWKMLEEERRDFGNNLNPGDIYKTDKFDTPIYTICFSGNGDLLSQWRGYAKDGTGVSIGFKTKYLEKWKSAIFNKKINLIARFDKVNYVDYDMEYLLQLKSRNLINYAKEILGETNEEMILLGKLAVEQELDEIAEKSIFYKNELFQEEDEYRLIYCDSMRCKEGKFIHNLNGRKQIQNSIKDFKLSEMKYRVGSEGIVSYFELSFEPIADEIIGEIILGPKCKMTTAEVEFLLSSWGYNCLGNNTYDQRSIYIHHSDLSYR</sequence>
<accession>A0ABS6D5L2</accession>
<organism evidence="1 2">
    <name type="scientific">Faecalicatena faecalis</name>
    <dbReference type="NCBI Taxonomy" id="2726362"/>
    <lineage>
        <taxon>Bacteria</taxon>
        <taxon>Bacillati</taxon>
        <taxon>Bacillota</taxon>
        <taxon>Clostridia</taxon>
        <taxon>Lachnospirales</taxon>
        <taxon>Lachnospiraceae</taxon>
        <taxon>Faecalicatena</taxon>
    </lineage>
</organism>
<dbReference type="RefSeq" id="WP_216242047.1">
    <property type="nucleotide sequence ID" value="NZ_JABACJ020000011.1"/>
</dbReference>
<evidence type="ECO:0000313" key="2">
    <source>
        <dbReference type="Proteomes" id="UP000723714"/>
    </source>
</evidence>
<name>A0ABS6D5L2_9FIRM</name>
<protein>
    <submittedName>
        <fullName evidence="1">DUF2971 domain-containing protein</fullName>
    </submittedName>
</protein>
<proteinExistence type="predicted"/>
<comment type="caution">
    <text evidence="1">The sequence shown here is derived from an EMBL/GenBank/DDBJ whole genome shotgun (WGS) entry which is preliminary data.</text>
</comment>
<reference evidence="1 2" key="1">
    <citation type="submission" date="2021-06" db="EMBL/GenBank/DDBJ databases">
        <title>Faecalicatena sp. nov. isolated from porcine feces.</title>
        <authorList>
            <person name="Oh B.S."/>
            <person name="Lee J.H."/>
        </authorList>
    </citation>
    <scope>NUCLEOTIDE SEQUENCE [LARGE SCALE GENOMIC DNA]</scope>
    <source>
        <strain evidence="1 2">AGMB00832</strain>
    </source>
</reference>
<dbReference type="EMBL" id="JABACJ020000011">
    <property type="protein sequence ID" value="MBU3876580.1"/>
    <property type="molecule type" value="Genomic_DNA"/>
</dbReference>
<keyword evidence="2" id="KW-1185">Reference proteome</keyword>
<dbReference type="Pfam" id="PF11185">
    <property type="entry name" value="DUF2971"/>
    <property type="match status" value="1"/>
</dbReference>